<dbReference type="PANTHER" id="PTHR38418:SF2">
    <property type="entry name" value="SUGAR ISOMERASE, KPSF_GUTQ (AFU_ORTHOLOGUE AFUA_6G08860)"/>
    <property type="match status" value="1"/>
</dbReference>
<feature type="compositionally biased region" description="Low complexity" evidence="2">
    <location>
        <begin position="1169"/>
        <end position="1183"/>
    </location>
</feature>
<dbReference type="InterPro" id="IPR001347">
    <property type="entry name" value="SIS_dom"/>
</dbReference>
<comment type="caution">
    <text evidence="4">The sequence shown here is derived from an EMBL/GenBank/DDBJ whole genome shotgun (WGS) entry which is preliminary data.</text>
</comment>
<dbReference type="EMBL" id="DAKRPA010000174">
    <property type="protein sequence ID" value="DAZ96225.1"/>
    <property type="molecule type" value="Genomic_DNA"/>
</dbReference>
<proteinExistence type="predicted"/>
<evidence type="ECO:0000256" key="1">
    <source>
        <dbReference type="SAM" id="Coils"/>
    </source>
</evidence>
<reference evidence="4" key="2">
    <citation type="journal article" date="2023" name="Microbiol Resour">
        <title>Decontamination and Annotation of the Draft Genome Sequence of the Oomycete Lagenidium giganteum ARSEF 373.</title>
        <authorList>
            <person name="Morgan W.R."/>
            <person name="Tartar A."/>
        </authorList>
    </citation>
    <scope>NUCLEOTIDE SEQUENCE</scope>
    <source>
        <strain evidence="4">ARSEF 373</strain>
    </source>
</reference>
<reference evidence="4" key="1">
    <citation type="submission" date="2022-11" db="EMBL/GenBank/DDBJ databases">
        <authorList>
            <person name="Morgan W.R."/>
            <person name="Tartar A."/>
        </authorList>
    </citation>
    <scope>NUCLEOTIDE SEQUENCE</scope>
    <source>
        <strain evidence="4">ARSEF 373</strain>
    </source>
</reference>
<feature type="region of interest" description="Disordered" evidence="2">
    <location>
        <begin position="392"/>
        <end position="538"/>
    </location>
</feature>
<keyword evidence="5" id="KW-1185">Reference proteome</keyword>
<evidence type="ECO:0000313" key="4">
    <source>
        <dbReference type="EMBL" id="DAZ96225.1"/>
    </source>
</evidence>
<dbReference type="Proteomes" id="UP001146120">
    <property type="component" value="Unassembled WGS sequence"/>
</dbReference>
<dbReference type="GO" id="GO:0097367">
    <property type="term" value="F:carbohydrate derivative binding"/>
    <property type="evidence" value="ECO:0007669"/>
    <property type="project" value="InterPro"/>
</dbReference>
<feature type="coiled-coil region" evidence="1">
    <location>
        <begin position="737"/>
        <end position="764"/>
    </location>
</feature>
<dbReference type="GO" id="GO:1901135">
    <property type="term" value="P:carbohydrate derivative metabolic process"/>
    <property type="evidence" value="ECO:0007669"/>
    <property type="project" value="InterPro"/>
</dbReference>
<feature type="compositionally biased region" description="Polar residues" evidence="2">
    <location>
        <begin position="1184"/>
        <end position="1196"/>
    </location>
</feature>
<dbReference type="PROSITE" id="PS51464">
    <property type="entry name" value="SIS"/>
    <property type="match status" value="1"/>
</dbReference>
<organism evidence="4 5">
    <name type="scientific">Lagenidium giganteum</name>
    <dbReference type="NCBI Taxonomy" id="4803"/>
    <lineage>
        <taxon>Eukaryota</taxon>
        <taxon>Sar</taxon>
        <taxon>Stramenopiles</taxon>
        <taxon>Oomycota</taxon>
        <taxon>Peronosporomycetes</taxon>
        <taxon>Pythiales</taxon>
        <taxon>Pythiaceae</taxon>
    </lineage>
</organism>
<feature type="region of interest" description="Disordered" evidence="2">
    <location>
        <begin position="1124"/>
        <end position="1145"/>
    </location>
</feature>
<feature type="compositionally biased region" description="Polar residues" evidence="2">
    <location>
        <begin position="516"/>
        <end position="525"/>
    </location>
</feature>
<feature type="domain" description="SIS" evidence="3">
    <location>
        <begin position="111"/>
        <end position="271"/>
    </location>
</feature>
<dbReference type="InterPro" id="IPR046348">
    <property type="entry name" value="SIS_dom_sf"/>
</dbReference>
<sequence length="1496" mass="167201">MATTKRTQTHAPWGVQLGHEARWCSSDQTAAPATPLQPKDVVLRSLASDVEALQVFHRRTACPPDGIGMVGSSCCGWADVAACSVWCGEWQELHELVASDAAVQASLRAFMAELVRCHSERKLIYVTGIGKSGIVARRLASTLSSISIRSQWIHGCEWIHGELGSLKPGDVVSSPVSVSSVTHASDAVLMHCRASGNTSELVALPPMFRRIGCSLVSIVGSEDSSLARQSDIVIRAPAQDRHDCPVPARSIVLQEAISNAIVEFLVDQVDDRDVRFRRNHPGGAIGDNYAARTGTQLELNAYCDGACCHIFRAMALPQQVPGAASAASAKSHMEERRGDERSAWGTATLAQLQRRPPPTRIQQQQHYDLFNLLLPNEHEAVRRGKGPMWEAHFDRRKSQPARPQSSNGAIITKPGQLTKGSSVCSPRQARAITSPPSSARKDGQTGIGSGFEGDGARTPRSQGVPMAFGSRLEPHQSGRDVAGLPTGLDPAATTRHQSSPLVRLRRDDDRAGAESPVSQSTSNGRRTPERSSLPIDTSARDHLEVNACMLAYMNRIDVEDLQQTQEYVRKKIDQLKAQRRLTHGGILDDGSVLETTRRKTTVLLRHLFALEDRCSDHETQQMDLLYDVVEGWTCREGASSDEVGMLWDSINAHIEQSYILRRKLVTLTDPDPFSMRIAMDCLKKLPQRLPQFQRVLDVVIVVLEAGLLAPMTEPMPEDNHDNTPLSTRNRQFYFEVCGDLNKQMERLREANDTLQQALTKDEHQRAKIPLRQQVMTLLDRMANEDPLEKETLFLAFLRTNMELLACLACGEVLKFFLRHPNADKKQLFYSLLMTHLPKDETKHLLVEVTNARLTEFRIFVQENIDAVEKILLEPFAAARTSSEPGALPTTTLFRQLVERQPSLFASILWQSPFLTSHVFQDSQHLVVRILEQNIYIISQVLLQRGDVLLSLLSHTLKDNTNVLEEFLLNHPKAFADILLNRPAGVAATVKANPTILTELMTNCRQTLARVLLSSPDVLSHILKTTPELLSATIREDPQVLSLAFSLVPQCLSDVLEKHPEHFLDIAHRKPMLVARMFSKYPDLLLEPLEANPSVFSNFLLFHRKFIPDLSDDGINPAMLQLDRPKRVEKGTQTEKKGAKATGKQRVMEKLARKTEEIRACLRAHAHKLTPPTSSTQTTAGSTSNDGSSQPGSSAIMTPSQMMGEMARMYYLKILGDVDDDVASRKRAYLSDFLMDRYTQELGFKSLAKKKIASLLHGAKQCEAEIMRVKWFLRFCHVHTSTSSGKHDQLHPAALDFYLLVLQMLLPLEYLQYRLGEELFRPCMVTYLSVKELVESDVIDRMLQSSEQAHELLTTMCERENMLHGGANNSHHIGGLHSAMTPTSVQLSTLTMHIDDVMDSLMEVWIDFIEREREEWTVLFQRMNPDGSGVIHYQVFADTVRSRVPTISDRALTKCFHSFGEENDLGEYFLIMEDFTLGMSALQEQDALRQFSPALVS</sequence>
<evidence type="ECO:0000259" key="3">
    <source>
        <dbReference type="PROSITE" id="PS51464"/>
    </source>
</evidence>
<feature type="compositionally biased region" description="Basic and acidic residues" evidence="2">
    <location>
        <begin position="1124"/>
        <end position="1137"/>
    </location>
</feature>
<gene>
    <name evidence="4" type="ORF">N0F65_012587</name>
</gene>
<accession>A0AAV2YQ62</accession>
<protein>
    <recommendedName>
        <fullName evidence="3">SIS domain-containing protein</fullName>
    </recommendedName>
</protein>
<dbReference type="PANTHER" id="PTHR38418">
    <property type="entry name" value="SUGAR ISOMERASE, KPSF/GUTQ (AFU_ORTHOLOGUE AFUA_6G08860)"/>
    <property type="match status" value="1"/>
</dbReference>
<name>A0AAV2YQ62_9STRA</name>
<dbReference type="SUPFAM" id="SSF53697">
    <property type="entry name" value="SIS domain"/>
    <property type="match status" value="1"/>
</dbReference>
<evidence type="ECO:0000313" key="5">
    <source>
        <dbReference type="Proteomes" id="UP001146120"/>
    </source>
</evidence>
<evidence type="ECO:0000256" key="2">
    <source>
        <dbReference type="SAM" id="MobiDB-lite"/>
    </source>
</evidence>
<dbReference type="Gene3D" id="3.40.50.10490">
    <property type="entry name" value="Glucose-6-phosphate isomerase like protein, domain 1"/>
    <property type="match status" value="1"/>
</dbReference>
<keyword evidence="1" id="KW-0175">Coiled coil</keyword>
<feature type="region of interest" description="Disordered" evidence="2">
    <location>
        <begin position="1164"/>
        <end position="1196"/>
    </location>
</feature>